<evidence type="ECO:0000256" key="1">
    <source>
        <dbReference type="SAM" id="SignalP"/>
    </source>
</evidence>
<feature type="chain" id="PRO_5012352882" evidence="1">
    <location>
        <begin position="34"/>
        <end position="135"/>
    </location>
</feature>
<dbReference type="AlphaFoldDB" id="A0A226EQM9"/>
<dbReference type="Proteomes" id="UP000198287">
    <property type="component" value="Unassembled WGS sequence"/>
</dbReference>
<proteinExistence type="predicted"/>
<gene>
    <name evidence="2" type="ORF">Fcan01_04745</name>
</gene>
<evidence type="ECO:0000313" key="2">
    <source>
        <dbReference type="EMBL" id="OXA59457.1"/>
    </source>
</evidence>
<reference evidence="2 3" key="1">
    <citation type="submission" date="2015-12" db="EMBL/GenBank/DDBJ databases">
        <title>The genome of Folsomia candida.</title>
        <authorList>
            <person name="Faddeeva A."/>
            <person name="Derks M.F."/>
            <person name="Anvar Y."/>
            <person name="Smit S."/>
            <person name="Van Straalen N."/>
            <person name="Roelofs D."/>
        </authorList>
    </citation>
    <scope>NUCLEOTIDE SEQUENCE [LARGE SCALE GENOMIC DNA]</scope>
    <source>
        <strain evidence="2 3">VU population</strain>
        <tissue evidence="2">Whole body</tissue>
    </source>
</reference>
<accession>A0A226EQM9</accession>
<comment type="caution">
    <text evidence="2">The sequence shown here is derived from an EMBL/GenBank/DDBJ whole genome shotgun (WGS) entry which is preliminary data.</text>
</comment>
<protein>
    <submittedName>
        <fullName evidence="2">Uncharacterized protein</fullName>
    </submittedName>
</protein>
<sequence length="135" mass="13969">MTEFNLWTPLLITHTCTFCLLLISIHETQFCSADPLIILLQDQTAAAAAGGVAAVQGPCPTNACCTSQCNMAGDMCINRRCSAMLPVSPGAMAATMCNNAVIPITPACTRLGCTAASCGAACNLLPMPMTCQPVL</sequence>
<evidence type="ECO:0000313" key="3">
    <source>
        <dbReference type="Proteomes" id="UP000198287"/>
    </source>
</evidence>
<organism evidence="2 3">
    <name type="scientific">Folsomia candida</name>
    <name type="common">Springtail</name>
    <dbReference type="NCBI Taxonomy" id="158441"/>
    <lineage>
        <taxon>Eukaryota</taxon>
        <taxon>Metazoa</taxon>
        <taxon>Ecdysozoa</taxon>
        <taxon>Arthropoda</taxon>
        <taxon>Hexapoda</taxon>
        <taxon>Collembola</taxon>
        <taxon>Entomobryomorpha</taxon>
        <taxon>Isotomoidea</taxon>
        <taxon>Isotomidae</taxon>
        <taxon>Proisotominae</taxon>
        <taxon>Folsomia</taxon>
    </lineage>
</organism>
<name>A0A226EQM9_FOLCA</name>
<keyword evidence="3" id="KW-1185">Reference proteome</keyword>
<dbReference type="EMBL" id="LNIX01000002">
    <property type="protein sequence ID" value="OXA59457.1"/>
    <property type="molecule type" value="Genomic_DNA"/>
</dbReference>
<keyword evidence="1" id="KW-0732">Signal</keyword>
<feature type="signal peptide" evidence="1">
    <location>
        <begin position="1"/>
        <end position="33"/>
    </location>
</feature>